<feature type="domain" description="Type II CBASS E2 protein" evidence="1">
    <location>
        <begin position="21"/>
        <end position="155"/>
    </location>
</feature>
<dbReference type="RefSeq" id="WP_115389239.1">
    <property type="nucleotide sequence ID" value="NZ_AP024612.1"/>
</dbReference>
<keyword evidence="3" id="KW-1185">Reference proteome</keyword>
<evidence type="ECO:0000313" key="3">
    <source>
        <dbReference type="Proteomes" id="UP000254069"/>
    </source>
</evidence>
<name>A0A379Z2G9_9GAMM</name>
<dbReference type="EMBL" id="UGYO01000001">
    <property type="protein sequence ID" value="SUI54150.1"/>
    <property type="molecule type" value="Genomic_DNA"/>
</dbReference>
<dbReference type="Proteomes" id="UP000254069">
    <property type="component" value="Unassembled WGS sequence"/>
</dbReference>
<protein>
    <recommendedName>
        <fullName evidence="1">Type II CBASS E2 protein domain-containing protein</fullName>
    </recommendedName>
</protein>
<evidence type="ECO:0000313" key="2">
    <source>
        <dbReference type="EMBL" id="SUI54150.1"/>
    </source>
</evidence>
<organism evidence="2 3">
    <name type="scientific">Shewanella algae</name>
    <dbReference type="NCBI Taxonomy" id="38313"/>
    <lineage>
        <taxon>Bacteria</taxon>
        <taxon>Pseudomonadati</taxon>
        <taxon>Pseudomonadota</taxon>
        <taxon>Gammaproteobacteria</taxon>
        <taxon>Alteromonadales</taxon>
        <taxon>Shewanellaceae</taxon>
        <taxon>Shewanella</taxon>
    </lineage>
</organism>
<dbReference type="InterPro" id="IPR058588">
    <property type="entry name" value="E2-CBASS"/>
</dbReference>
<evidence type="ECO:0000259" key="1">
    <source>
        <dbReference type="Pfam" id="PF26395"/>
    </source>
</evidence>
<gene>
    <name evidence="2" type="ORF">NCTC10738_00844</name>
</gene>
<proteinExistence type="predicted"/>
<dbReference type="AlphaFoldDB" id="A0A379Z2G9"/>
<reference evidence="2 3" key="1">
    <citation type="submission" date="2018-06" db="EMBL/GenBank/DDBJ databases">
        <authorList>
            <consortium name="Pathogen Informatics"/>
            <person name="Doyle S."/>
        </authorList>
    </citation>
    <scope>NUCLEOTIDE SEQUENCE [LARGE SCALE GENOMIC DNA]</scope>
    <source>
        <strain evidence="2 3">NCTC10738</strain>
    </source>
</reference>
<accession>A0A379Z2G9</accession>
<dbReference type="Pfam" id="PF26395">
    <property type="entry name" value="E2-CBASS"/>
    <property type="match status" value="1"/>
</dbReference>
<sequence>MATDKSFLRRLEQPEIGIRDQYLALKQFCPGTVVISNNDKTVQWEGTLQPTPFSREYRVVIRYTLSHPPVCIVRDPDLPALAEGRAIPHVYQNQTGIRGTQLCLYLPVVKQKSKVSEWQPTMFLANTILPWASMWLLYFEFWLSSGEWDGGGVEHNVIQESER</sequence>